<dbReference type="PANTHER" id="PTHR34294:SF5">
    <property type="entry name" value="CENTRAL GLYCOLYTIC GENES REGULATOR"/>
    <property type="match status" value="1"/>
</dbReference>
<evidence type="ECO:0000256" key="2">
    <source>
        <dbReference type="ARBA" id="ARBA00023015"/>
    </source>
</evidence>
<dbReference type="Gene3D" id="1.10.10.10">
    <property type="entry name" value="Winged helix-like DNA-binding domain superfamily/Winged helix DNA-binding domain"/>
    <property type="match status" value="1"/>
</dbReference>
<dbReference type="InterPro" id="IPR037171">
    <property type="entry name" value="NagB/RpiA_transferase-like"/>
</dbReference>
<gene>
    <name evidence="7" type="primary">cggR</name>
    <name evidence="7" type="ORF">GCM10008967_05750</name>
</gene>
<reference evidence="7 8" key="1">
    <citation type="journal article" date="2019" name="Int. J. Syst. Evol. Microbiol.">
        <title>The Global Catalogue of Microorganisms (GCM) 10K type strain sequencing project: providing services to taxonomists for standard genome sequencing and annotation.</title>
        <authorList>
            <consortium name="The Broad Institute Genomics Platform"/>
            <consortium name="The Broad Institute Genome Sequencing Center for Infectious Disease"/>
            <person name="Wu L."/>
            <person name="Ma J."/>
        </authorList>
    </citation>
    <scope>NUCLEOTIDE SEQUENCE [LARGE SCALE GENOMIC DNA]</scope>
    <source>
        <strain evidence="7 8">JCM 9731</strain>
    </source>
</reference>
<evidence type="ECO:0000313" key="8">
    <source>
        <dbReference type="Proteomes" id="UP001500782"/>
    </source>
</evidence>
<dbReference type="InterPro" id="IPR036388">
    <property type="entry name" value="WH-like_DNA-bd_sf"/>
</dbReference>
<dbReference type="InterPro" id="IPR007324">
    <property type="entry name" value="Sugar-bd_dom_put"/>
</dbReference>
<dbReference type="Pfam" id="PF04198">
    <property type="entry name" value="Sugar-bind"/>
    <property type="match status" value="1"/>
</dbReference>
<evidence type="ECO:0000313" key="7">
    <source>
        <dbReference type="EMBL" id="GAA0318046.1"/>
    </source>
</evidence>
<feature type="domain" description="CggR N-terminal DNA binding" evidence="6">
    <location>
        <begin position="19"/>
        <end position="88"/>
    </location>
</feature>
<evidence type="ECO:0000256" key="1">
    <source>
        <dbReference type="ARBA" id="ARBA00010466"/>
    </source>
</evidence>
<name>A0ABN0VVB4_9BACI</name>
<sequence length="337" mass="37585">MTNQLHSMQKLLPDLMPTLQRRYHIMKYIHQMQPVGRRSLSQSLGLTERVLRSEVELLKKQDLIQITTAGMFITPIGIELLEGLNNMMDEVLGIDRLKQKLMQRWNIQDIIIVPGNSEESPWVKNELGRSCAICMKNHLVGKNIIAVTGGTTMAKVAEMLTPEFTNKEVLFVPARGGIGEEIQNQANTICSTMAQKAQAKHKVLYVPDQLSPEVYEKMVQEPQVSEILSLIKSAHMVLHGIGDAVTMAKRRKTSEEDFKKVLNGNAVGEAFGYYFNEQGEVVHRVQTIGLQLEDLEQIPYVIAVAGGASKAKAIRAYMNQAPASTILITDEACAMEL</sequence>
<keyword evidence="2" id="KW-0805">Transcription regulation</keyword>
<dbReference type="InterPro" id="IPR036390">
    <property type="entry name" value="WH_DNA-bd_sf"/>
</dbReference>
<dbReference type="RefSeq" id="WP_425541781.1">
    <property type="nucleotide sequence ID" value="NZ_BAAADJ010000005.1"/>
</dbReference>
<comment type="caution">
    <text evidence="7">The sequence shown here is derived from an EMBL/GenBank/DDBJ whole genome shotgun (WGS) entry which is preliminary data.</text>
</comment>
<dbReference type="Gene3D" id="3.40.50.1360">
    <property type="match status" value="1"/>
</dbReference>
<dbReference type="InterPro" id="IPR048715">
    <property type="entry name" value="CggR_N"/>
</dbReference>
<feature type="domain" description="Sugar-binding" evidence="5">
    <location>
        <begin position="91"/>
        <end position="336"/>
    </location>
</feature>
<dbReference type="Proteomes" id="UP001500782">
    <property type="component" value="Unassembled WGS sequence"/>
</dbReference>
<protein>
    <submittedName>
        <fullName evidence="7">GapA transcriptional regulator CggR</fullName>
    </submittedName>
</protein>
<keyword evidence="8" id="KW-1185">Reference proteome</keyword>
<evidence type="ECO:0000259" key="5">
    <source>
        <dbReference type="Pfam" id="PF04198"/>
    </source>
</evidence>
<organism evidence="7 8">
    <name type="scientific">Bacillus carboniphilus</name>
    <dbReference type="NCBI Taxonomy" id="86663"/>
    <lineage>
        <taxon>Bacteria</taxon>
        <taxon>Bacillati</taxon>
        <taxon>Bacillota</taxon>
        <taxon>Bacilli</taxon>
        <taxon>Bacillales</taxon>
        <taxon>Bacillaceae</taxon>
        <taxon>Bacillus</taxon>
    </lineage>
</organism>
<evidence type="ECO:0000256" key="4">
    <source>
        <dbReference type="ARBA" id="ARBA00023163"/>
    </source>
</evidence>
<comment type="similarity">
    <text evidence="1">Belongs to the SorC transcriptional regulatory family.</text>
</comment>
<dbReference type="PANTHER" id="PTHR34294">
    <property type="entry name" value="TRANSCRIPTIONAL REGULATOR-RELATED"/>
    <property type="match status" value="1"/>
</dbReference>
<keyword evidence="4" id="KW-0804">Transcription</keyword>
<proteinExistence type="inferred from homology"/>
<dbReference type="EMBL" id="BAAADJ010000005">
    <property type="protein sequence ID" value="GAA0318046.1"/>
    <property type="molecule type" value="Genomic_DNA"/>
</dbReference>
<accession>A0ABN0VVB4</accession>
<keyword evidence="3" id="KW-0238">DNA-binding</keyword>
<dbReference type="SUPFAM" id="SSF100950">
    <property type="entry name" value="NagB/RpiA/CoA transferase-like"/>
    <property type="match status" value="1"/>
</dbReference>
<dbReference type="SUPFAM" id="SSF46785">
    <property type="entry name" value="Winged helix' DNA-binding domain"/>
    <property type="match status" value="1"/>
</dbReference>
<dbReference type="InterPro" id="IPR051054">
    <property type="entry name" value="SorC_transcr_regulators"/>
</dbReference>
<evidence type="ECO:0000259" key="6">
    <source>
        <dbReference type="Pfam" id="PF21715"/>
    </source>
</evidence>
<evidence type="ECO:0000256" key="3">
    <source>
        <dbReference type="ARBA" id="ARBA00023125"/>
    </source>
</evidence>
<dbReference type="Pfam" id="PF21715">
    <property type="entry name" value="CggR_N"/>
    <property type="match status" value="1"/>
</dbReference>